<sequence length="37" mass="3525">MTLSAVAAGHLHSGIGAALVINDHSIGDAGINAPEGS</sequence>
<evidence type="ECO:0000313" key="2">
    <source>
        <dbReference type="Proteomes" id="UP000263928"/>
    </source>
</evidence>
<organism evidence="1 2">
    <name type="scientific">Propionibacterium australiense</name>
    <dbReference type="NCBI Taxonomy" id="119981"/>
    <lineage>
        <taxon>Bacteria</taxon>
        <taxon>Bacillati</taxon>
        <taxon>Actinomycetota</taxon>
        <taxon>Actinomycetes</taxon>
        <taxon>Propionibacteriales</taxon>
        <taxon>Propionibacteriaceae</taxon>
        <taxon>Propionibacterium</taxon>
    </lineage>
</organism>
<gene>
    <name evidence="1" type="ORF">PROPAUS_0173</name>
</gene>
<keyword evidence="2" id="KW-1185">Reference proteome</keyword>
<accession>A0A383S2P8</accession>
<dbReference type="EMBL" id="UNQJ01000001">
    <property type="protein sequence ID" value="SYZ32298.1"/>
    <property type="molecule type" value="Genomic_DNA"/>
</dbReference>
<dbReference type="Proteomes" id="UP000263928">
    <property type="component" value="Unassembled WGS sequence"/>
</dbReference>
<protein>
    <submittedName>
        <fullName evidence="1">Uncharacterized protein</fullName>
    </submittedName>
</protein>
<name>A0A383S2P8_9ACTN</name>
<evidence type="ECO:0000313" key="1">
    <source>
        <dbReference type="EMBL" id="SYZ32298.1"/>
    </source>
</evidence>
<reference evidence="2" key="1">
    <citation type="submission" date="2018-08" db="EMBL/GenBank/DDBJ databases">
        <authorList>
            <person name="Hornung B."/>
        </authorList>
    </citation>
    <scope>NUCLEOTIDE SEQUENCE [LARGE SCALE GENOMIC DNA]</scope>
</reference>
<dbReference type="AlphaFoldDB" id="A0A383S2P8"/>
<proteinExistence type="predicted"/>